<keyword evidence="2 9" id="KW-0768">Sushi</keyword>
<evidence type="ECO:0000256" key="8">
    <source>
        <dbReference type="ARBA" id="ARBA00023180"/>
    </source>
</evidence>
<evidence type="ECO:0000259" key="14">
    <source>
        <dbReference type="PROSITE" id="PS51220"/>
    </source>
</evidence>
<dbReference type="InterPro" id="IPR005533">
    <property type="entry name" value="AMOP_dom"/>
</dbReference>
<evidence type="ECO:0000256" key="10">
    <source>
        <dbReference type="SAM" id="Phobius"/>
    </source>
</evidence>
<dbReference type="InterPro" id="IPR001846">
    <property type="entry name" value="VWF_type-D"/>
</dbReference>
<dbReference type="GO" id="GO:0007160">
    <property type="term" value="P:cell-matrix adhesion"/>
    <property type="evidence" value="ECO:0007669"/>
    <property type="project" value="InterPro"/>
</dbReference>
<evidence type="ECO:0000259" key="13">
    <source>
        <dbReference type="PROSITE" id="PS50923"/>
    </source>
</evidence>
<evidence type="ECO:0000313" key="17">
    <source>
        <dbReference type="Proteomes" id="UP001249851"/>
    </source>
</evidence>
<feature type="domain" description="AMOP" evidence="12">
    <location>
        <begin position="404"/>
        <end position="544"/>
    </location>
</feature>
<dbReference type="Gene3D" id="2.60.40.10">
    <property type="entry name" value="Immunoglobulins"/>
    <property type="match status" value="1"/>
</dbReference>
<comment type="subcellular location">
    <subcellularLocation>
        <location evidence="1">Membrane</location>
    </subcellularLocation>
</comment>
<feature type="disulfide bond" evidence="9">
    <location>
        <begin position="1442"/>
        <end position="1469"/>
    </location>
</feature>
<feature type="domain" description="Sushi" evidence="13">
    <location>
        <begin position="890"/>
        <end position="947"/>
    </location>
</feature>
<feature type="disulfide bond" evidence="9">
    <location>
        <begin position="1094"/>
        <end position="1121"/>
    </location>
</feature>
<feature type="chain" id="PRO_5041968483" evidence="11">
    <location>
        <begin position="22"/>
        <end position="1555"/>
    </location>
</feature>
<keyword evidence="11" id="KW-0732">Signal</keyword>
<keyword evidence="17" id="KW-1185">Reference proteome</keyword>
<feature type="domain" description="VWFD" evidence="15">
    <location>
        <begin position="556"/>
        <end position="751"/>
    </location>
</feature>
<evidence type="ECO:0000259" key="15">
    <source>
        <dbReference type="PROSITE" id="PS51233"/>
    </source>
</evidence>
<dbReference type="PROSITE" id="PS50923">
    <property type="entry name" value="SUSHI"/>
    <property type="match status" value="6"/>
</dbReference>
<dbReference type="InterPro" id="IPR035976">
    <property type="entry name" value="Sushi/SCR/CCP_sf"/>
</dbReference>
<feature type="disulfide bond" evidence="9">
    <location>
        <begin position="1210"/>
        <end position="1237"/>
    </location>
</feature>
<dbReference type="PROSITE" id="PS51220">
    <property type="entry name" value="NIDO"/>
    <property type="match status" value="1"/>
</dbReference>
<dbReference type="SUPFAM" id="SSF81296">
    <property type="entry name" value="E set domains"/>
    <property type="match status" value="1"/>
</dbReference>
<evidence type="ECO:0000256" key="3">
    <source>
        <dbReference type="ARBA" id="ARBA00022692"/>
    </source>
</evidence>
<keyword evidence="4" id="KW-0677">Repeat</keyword>
<dbReference type="InterPro" id="IPR003886">
    <property type="entry name" value="NIDO_dom"/>
</dbReference>
<dbReference type="PROSITE" id="PS51233">
    <property type="entry name" value="VWFD"/>
    <property type="match status" value="1"/>
</dbReference>
<feature type="disulfide bond" evidence="9">
    <location>
        <begin position="1326"/>
        <end position="1353"/>
    </location>
</feature>
<gene>
    <name evidence="16" type="ORF">P5673_018229</name>
</gene>
<keyword evidence="6 10" id="KW-0472">Membrane</keyword>
<dbReference type="SMART" id="SM00723">
    <property type="entry name" value="AMOP"/>
    <property type="match status" value="1"/>
</dbReference>
<dbReference type="PANTHER" id="PTHR19325">
    <property type="entry name" value="COMPLEMENT COMPONENT-RELATED SUSHI DOMAIN-CONTAINING"/>
    <property type="match status" value="1"/>
</dbReference>
<dbReference type="InterPro" id="IPR050350">
    <property type="entry name" value="Compl-Cell_Adhes-Reg"/>
</dbReference>
<feature type="domain" description="NIDO" evidence="14">
    <location>
        <begin position="37"/>
        <end position="198"/>
    </location>
</feature>
<dbReference type="Pfam" id="PF03782">
    <property type="entry name" value="AMOP"/>
    <property type="match status" value="1"/>
</dbReference>
<reference evidence="16" key="2">
    <citation type="journal article" date="2023" name="Science">
        <title>Genomic signatures of disease resistance in endangered staghorn corals.</title>
        <authorList>
            <person name="Vollmer S.V."/>
            <person name="Selwyn J.D."/>
            <person name="Despard B.A."/>
            <person name="Roesel C.L."/>
        </authorList>
    </citation>
    <scope>NUCLEOTIDE SEQUENCE</scope>
    <source>
        <strain evidence="16">K2</strain>
    </source>
</reference>
<dbReference type="Gene3D" id="2.10.70.10">
    <property type="entry name" value="Complement Module, domain 1"/>
    <property type="match status" value="11"/>
</dbReference>
<dbReference type="InterPro" id="IPR014756">
    <property type="entry name" value="Ig_E-set"/>
</dbReference>
<dbReference type="InterPro" id="IPR000436">
    <property type="entry name" value="Sushi_SCR_CCP_dom"/>
</dbReference>
<keyword evidence="8" id="KW-0325">Glycoprotein</keyword>
<dbReference type="PANTHER" id="PTHR19325:SF567">
    <property type="entry name" value="SUSHI, VON WILLEBRAND FACTOR TYPE A, EGF AND PENTRAXIN DOMAIN-CONTAINING PROTEIN 1-LIKE"/>
    <property type="match status" value="1"/>
</dbReference>
<dbReference type="SMART" id="SM00032">
    <property type="entry name" value="CCP"/>
    <property type="match status" value="11"/>
</dbReference>
<reference evidence="16" key="1">
    <citation type="journal article" date="2023" name="G3 (Bethesda)">
        <title>Whole genome assembly and annotation of the endangered Caribbean coral Acropora cervicornis.</title>
        <authorList>
            <person name="Selwyn J.D."/>
            <person name="Vollmer S.V."/>
        </authorList>
    </citation>
    <scope>NUCLEOTIDE SEQUENCE</scope>
    <source>
        <strain evidence="16">K2</strain>
    </source>
</reference>
<dbReference type="SMART" id="SM00539">
    <property type="entry name" value="NIDO"/>
    <property type="match status" value="1"/>
</dbReference>
<evidence type="ECO:0000256" key="7">
    <source>
        <dbReference type="ARBA" id="ARBA00023157"/>
    </source>
</evidence>
<evidence type="ECO:0000256" key="11">
    <source>
        <dbReference type="SAM" id="SignalP"/>
    </source>
</evidence>
<dbReference type="SUPFAM" id="SSF57535">
    <property type="entry name" value="Complement control module/SCR domain"/>
    <property type="match status" value="11"/>
</dbReference>
<accession>A0AAD9V2V9</accession>
<dbReference type="Pfam" id="PF00084">
    <property type="entry name" value="Sushi"/>
    <property type="match status" value="10"/>
</dbReference>
<evidence type="ECO:0000256" key="9">
    <source>
        <dbReference type="PROSITE-ProRule" id="PRU00302"/>
    </source>
</evidence>
<comment type="caution">
    <text evidence="16">The sequence shown here is derived from an EMBL/GenBank/DDBJ whole genome shotgun (WGS) entry which is preliminary data.</text>
</comment>
<dbReference type="Pfam" id="PF00094">
    <property type="entry name" value="VWD"/>
    <property type="match status" value="1"/>
</dbReference>
<evidence type="ECO:0000256" key="1">
    <source>
        <dbReference type="ARBA" id="ARBA00004370"/>
    </source>
</evidence>
<sequence>MSAQLLKALFVSILLVKSCFGVSLSDLYPYGANEGDTFLQPNDDESSGEVEISVRFPYFDRYHDSLYKATADVQRAFIDQHKFTATWIFIATWERVAFYGATRSSQQRKVNTFQVVLVTNGRHSFAIFNYNKIMWTTGTASGGNSDGLGGTPAQGGFNAGDGVRFYVIEGSRTNDILNLPSTSNVARPGQWIFRTDEAGVEAGSLTISPRSGIMLGGTNVKMSGPCFKQNDNIVVQFDGSVNINATFGSELQTTVTVPVLNKTGRLAVKLSIDGGNSFEHNGVFTSVAINRYKPGVQRVNSDSWEVNSSVDISWDSGSIGDLNDQVSIELVRYQKGEDDVVLHSFRKAAETSNTGRSQFVITTGQEDGEIEDRSINLVRVSRKETASNVSQSQWVWSDLFAWNNAPLARERCRKWYMNEPNPGKFKGTHCTSRLPIILKNVSCDRGRFMSDEECNPSNQDGCSRYHPGAVHCFKMVIPSNMGADQQCCYNSFGNLMLGKPNAGSLNRVHPNAGVPVISNFFHDKVPYQDCCKLTNNCEKYFDRRPSDDGSSYQAPRPATGFGDPHMVTLDGTPFTFNGRGEYFILKVSGVDFTLQGRMEPLTAEDGSLTRATVYTAFAAKESGSDTVQIQLNGRGLVDVLLNGDMVEFDELSLLEFDGVSVLQYGNTSKYSIIFNSGVSVTVEDQQELLGLVTLVPTAFKGNTSGLLGYWDDSMVSEFLRPDGSFLKTNSSLKEIHRNFGQLWVTTSHESLFVYQQGKSHATYHDPSYQPIFADEHKLEFSDKELEKGAQDTCGDNKQCMFDIFTTGKLRIGRATKETVTQFVAVVNDTAKPACVPLNSELEGGVVLRNDATRGISYRFICNRGFVINGSSHVSCEDGVYNGSSPNCLPKECPLLQYGSFANGLVQGSGHVYRSTHRFICNDGYVLVGNSIITCTESGVWNGTKPHCLRECPSLPASIPNGFVVGSGNFEGSSYNFFCKGGYSLVGSVTTFCTSEGTWNASVPICLRECPALRSSLLNGFVIGSGSVEGSVYHFRCWKGYFLVGAKVLYCSGQGRWNGSLPNCFIECSKLASSVPNGRVKGTGWIRGSLHRFSCNAGYTLQGDEALMCKQDGRWNGTTPRCLKDCHVLPSSIPNGIGSGNGSVEGSFHYFHCKKGHSLVGSGTLQCNDKGKWNGSVPTCQIECPQLPLAIEHGLVHGSGHIEGDIIRFTCHESYSLVGQDTLYCNETGTWNGSVPICLKDCPVLPSSIPNGIGSGNGSIEGSFHYFHCKKGHSLVGSGTLQCNDKGKWNGSVPTCQIECPQLPLAIEHGLIHGSGHIEGDIYRFTCHESYSLVGQDTLYCKETGTWNGSVPICLKDCPVLPSSIQNGFVTCAGSVDGFLCHFSCGKGYSLVGESTLYCSSLGRWNGSVPVCQKDCQELNKTLENGHVNGSGLSPGSTYTFHCHEGHTVQGESVISCNVRGQWNGSVPICSRALADYMETREVWEVAGPVVGSLVFILIVLGGVILLWRRRKSRTKRQDELAEEKIEMNSNSLSPERTTVTYSLVPKSQKETPTVV</sequence>
<comment type="caution">
    <text evidence="9">Lacks conserved residue(s) required for the propagation of feature annotation.</text>
</comment>
<feature type="domain" description="Sushi" evidence="13">
    <location>
        <begin position="1297"/>
        <end position="1355"/>
    </location>
</feature>
<evidence type="ECO:0000259" key="12">
    <source>
        <dbReference type="PROSITE" id="PS50856"/>
    </source>
</evidence>
<evidence type="ECO:0000256" key="6">
    <source>
        <dbReference type="ARBA" id="ARBA00023136"/>
    </source>
</evidence>
<dbReference type="InterPro" id="IPR056619">
    <property type="entry name" value="C8-3_MUC4"/>
</dbReference>
<keyword evidence="3 10" id="KW-0812">Transmembrane</keyword>
<dbReference type="Proteomes" id="UP001249851">
    <property type="component" value="Unassembled WGS sequence"/>
</dbReference>
<dbReference type="CDD" id="cd12087">
    <property type="entry name" value="TM_EGFR-like"/>
    <property type="match status" value="1"/>
</dbReference>
<evidence type="ECO:0000256" key="5">
    <source>
        <dbReference type="ARBA" id="ARBA00022989"/>
    </source>
</evidence>
<dbReference type="Pfam" id="PF23263">
    <property type="entry name" value="C8-3_MUC4"/>
    <property type="match status" value="1"/>
</dbReference>
<dbReference type="EMBL" id="JARQWQ010000041">
    <property type="protein sequence ID" value="KAK2559112.1"/>
    <property type="molecule type" value="Genomic_DNA"/>
</dbReference>
<dbReference type="InterPro" id="IPR013783">
    <property type="entry name" value="Ig-like_fold"/>
</dbReference>
<organism evidence="16 17">
    <name type="scientific">Acropora cervicornis</name>
    <name type="common">Staghorn coral</name>
    <dbReference type="NCBI Taxonomy" id="6130"/>
    <lineage>
        <taxon>Eukaryota</taxon>
        <taxon>Metazoa</taxon>
        <taxon>Cnidaria</taxon>
        <taxon>Anthozoa</taxon>
        <taxon>Hexacorallia</taxon>
        <taxon>Scleractinia</taxon>
        <taxon>Astrocoeniina</taxon>
        <taxon>Acroporidae</taxon>
        <taxon>Acropora</taxon>
    </lineage>
</organism>
<keyword evidence="7 9" id="KW-1015">Disulfide bond</keyword>
<evidence type="ECO:0000256" key="4">
    <source>
        <dbReference type="ARBA" id="ARBA00022737"/>
    </source>
</evidence>
<dbReference type="CDD" id="cd00033">
    <property type="entry name" value="CCP"/>
    <property type="match status" value="10"/>
</dbReference>
<name>A0AAD9V2V9_ACRCE</name>
<feature type="domain" description="Sushi" evidence="13">
    <location>
        <begin position="1181"/>
        <end position="1239"/>
    </location>
</feature>
<proteinExistence type="predicted"/>
<protein>
    <submittedName>
        <fullName evidence="16">Protein mesh</fullName>
    </submittedName>
</protein>
<feature type="disulfide bond" evidence="9">
    <location>
        <begin position="920"/>
        <end position="947"/>
    </location>
</feature>
<evidence type="ECO:0000313" key="16">
    <source>
        <dbReference type="EMBL" id="KAK2559112.1"/>
    </source>
</evidence>
<dbReference type="CDD" id="cd00102">
    <property type="entry name" value="IPT"/>
    <property type="match status" value="1"/>
</dbReference>
<keyword evidence="5 10" id="KW-1133">Transmembrane helix</keyword>
<dbReference type="PROSITE" id="PS50856">
    <property type="entry name" value="AMOP"/>
    <property type="match status" value="1"/>
</dbReference>
<evidence type="ECO:0000256" key="2">
    <source>
        <dbReference type="ARBA" id="ARBA00022659"/>
    </source>
</evidence>
<feature type="transmembrane region" description="Helical" evidence="10">
    <location>
        <begin position="1485"/>
        <end position="1507"/>
    </location>
</feature>
<feature type="domain" description="Sushi" evidence="13">
    <location>
        <begin position="1065"/>
        <end position="1123"/>
    </location>
</feature>
<dbReference type="GO" id="GO:0016020">
    <property type="term" value="C:membrane"/>
    <property type="evidence" value="ECO:0007669"/>
    <property type="project" value="UniProtKB-SubCell"/>
</dbReference>
<feature type="disulfide bond" evidence="9">
    <location>
        <begin position="978"/>
        <end position="1005"/>
    </location>
</feature>
<dbReference type="Pfam" id="PF06119">
    <property type="entry name" value="NIDO"/>
    <property type="match status" value="1"/>
</dbReference>
<feature type="signal peptide" evidence="11">
    <location>
        <begin position="1"/>
        <end position="21"/>
    </location>
</feature>
<feature type="domain" description="Sushi" evidence="13">
    <location>
        <begin position="949"/>
        <end position="1007"/>
    </location>
</feature>
<feature type="domain" description="Sushi" evidence="13">
    <location>
        <begin position="1413"/>
        <end position="1471"/>
    </location>
</feature>
<dbReference type="SMART" id="SM00216">
    <property type="entry name" value="VWD"/>
    <property type="match status" value="1"/>
</dbReference>